<reference evidence="9 10" key="1">
    <citation type="journal article" date="2019" name="Int. J. Syst. Evol. Microbiol.">
        <title>The Global Catalogue of Microorganisms (GCM) 10K type strain sequencing project: providing services to taxonomists for standard genome sequencing and annotation.</title>
        <authorList>
            <consortium name="The Broad Institute Genomics Platform"/>
            <consortium name="The Broad Institute Genome Sequencing Center for Infectious Disease"/>
            <person name="Wu L."/>
            <person name="Ma J."/>
        </authorList>
    </citation>
    <scope>NUCLEOTIDE SEQUENCE [LARGE SCALE GENOMIC DNA]</scope>
    <source>
        <strain evidence="9 10">DT85</strain>
    </source>
</reference>
<feature type="domain" description="ABC transmembrane type-1" evidence="8">
    <location>
        <begin position="103"/>
        <end position="307"/>
    </location>
</feature>
<sequence length="318" mass="32416">MTPGLAFVVRRGAWAAATLFVALAATFALVALTPDPNAALAGFAAAAGGGDAEAAMSAYEAARNLDEPVLDRFLGFVRGAVTLDLGRSLSSGEPVRSILVDRALVSLSYVVPAAVVSVAGGVLVGATTALRDSSLGDRLTGAAAYLGLSVPNFWLAALGGAYLAAALGAGGSFDPEAGLFASPNVQYLAIAAAVLATTMFAAQLRYTQAEMGAFADAEFVRLVRAKGGNTRRVARHVLRNAAPPLVSLFVTELLATLFVAVVVVESVLGIPGVGAALLEAVSARDLPMVMGVTLFVVAVGVFARFAQDVLRATLDPRL</sequence>
<evidence type="ECO:0000256" key="3">
    <source>
        <dbReference type="ARBA" id="ARBA00022475"/>
    </source>
</evidence>
<keyword evidence="3" id="KW-1003">Cell membrane</keyword>
<dbReference type="PANTHER" id="PTHR43163">
    <property type="entry name" value="DIPEPTIDE TRANSPORT SYSTEM PERMEASE PROTEIN DPPB-RELATED"/>
    <property type="match status" value="1"/>
</dbReference>
<evidence type="ECO:0000313" key="9">
    <source>
        <dbReference type="EMBL" id="MFC7235200.1"/>
    </source>
</evidence>
<feature type="transmembrane region" description="Helical" evidence="7">
    <location>
        <begin position="288"/>
        <end position="306"/>
    </location>
</feature>
<dbReference type="EMBL" id="JBHTAP010000001">
    <property type="protein sequence ID" value="MFC7235200.1"/>
    <property type="molecule type" value="Genomic_DNA"/>
</dbReference>
<feature type="transmembrane region" description="Helical" evidence="7">
    <location>
        <begin position="12"/>
        <end position="32"/>
    </location>
</feature>
<name>A0ABD5ZPA7_9EURY</name>
<keyword evidence="2 7" id="KW-0813">Transport</keyword>
<feature type="transmembrane region" description="Helical" evidence="7">
    <location>
        <begin position="245"/>
        <end position="268"/>
    </location>
</feature>
<dbReference type="AlphaFoldDB" id="A0ABD5ZPA7"/>
<gene>
    <name evidence="9" type="ORF">ACFQJ4_07720</name>
</gene>
<keyword evidence="4 7" id="KW-0812">Transmembrane</keyword>
<accession>A0ABD5ZPA7</accession>
<evidence type="ECO:0000256" key="5">
    <source>
        <dbReference type="ARBA" id="ARBA00022989"/>
    </source>
</evidence>
<evidence type="ECO:0000256" key="6">
    <source>
        <dbReference type="ARBA" id="ARBA00023136"/>
    </source>
</evidence>
<proteinExistence type="inferred from homology"/>
<evidence type="ECO:0000256" key="7">
    <source>
        <dbReference type="RuleBase" id="RU363032"/>
    </source>
</evidence>
<dbReference type="Pfam" id="PF00528">
    <property type="entry name" value="BPD_transp_1"/>
    <property type="match status" value="1"/>
</dbReference>
<keyword evidence="10" id="KW-1185">Reference proteome</keyword>
<dbReference type="PANTHER" id="PTHR43163:SF6">
    <property type="entry name" value="DIPEPTIDE TRANSPORT SYSTEM PERMEASE PROTEIN DPPB-RELATED"/>
    <property type="match status" value="1"/>
</dbReference>
<keyword evidence="6 7" id="KW-0472">Membrane</keyword>
<dbReference type="Proteomes" id="UP001596398">
    <property type="component" value="Unassembled WGS sequence"/>
</dbReference>
<dbReference type="InterPro" id="IPR000515">
    <property type="entry name" value="MetI-like"/>
</dbReference>
<dbReference type="PROSITE" id="PS50928">
    <property type="entry name" value="ABC_TM1"/>
    <property type="match status" value="1"/>
</dbReference>
<comment type="similarity">
    <text evidence="7">Belongs to the binding-protein-dependent transport system permease family.</text>
</comment>
<evidence type="ECO:0000256" key="2">
    <source>
        <dbReference type="ARBA" id="ARBA00022448"/>
    </source>
</evidence>
<dbReference type="RefSeq" id="WP_276233334.1">
    <property type="nucleotide sequence ID" value="NZ_CP119802.1"/>
</dbReference>
<feature type="transmembrane region" description="Helical" evidence="7">
    <location>
        <begin position="185"/>
        <end position="202"/>
    </location>
</feature>
<organism evidence="9 10">
    <name type="scientific">Halosegnis marinus</name>
    <dbReference type="NCBI Taxonomy" id="3034023"/>
    <lineage>
        <taxon>Archaea</taxon>
        <taxon>Methanobacteriati</taxon>
        <taxon>Methanobacteriota</taxon>
        <taxon>Stenosarchaea group</taxon>
        <taxon>Halobacteria</taxon>
        <taxon>Halobacteriales</taxon>
        <taxon>Natronomonadaceae</taxon>
        <taxon>Halosegnis</taxon>
    </lineage>
</organism>
<comment type="caution">
    <text evidence="9">The sequence shown here is derived from an EMBL/GenBank/DDBJ whole genome shotgun (WGS) entry which is preliminary data.</text>
</comment>
<feature type="transmembrane region" description="Helical" evidence="7">
    <location>
        <begin position="142"/>
        <end position="165"/>
    </location>
</feature>
<dbReference type="GeneID" id="79266887"/>
<dbReference type="SUPFAM" id="SSF161098">
    <property type="entry name" value="MetI-like"/>
    <property type="match status" value="1"/>
</dbReference>
<comment type="subcellular location">
    <subcellularLocation>
        <location evidence="1 7">Cell membrane</location>
        <topology evidence="1 7">Multi-pass membrane protein</topology>
    </subcellularLocation>
</comment>
<feature type="transmembrane region" description="Helical" evidence="7">
    <location>
        <begin position="109"/>
        <end position="130"/>
    </location>
</feature>
<evidence type="ECO:0000256" key="1">
    <source>
        <dbReference type="ARBA" id="ARBA00004651"/>
    </source>
</evidence>
<evidence type="ECO:0000259" key="8">
    <source>
        <dbReference type="PROSITE" id="PS50928"/>
    </source>
</evidence>
<evidence type="ECO:0000313" key="10">
    <source>
        <dbReference type="Proteomes" id="UP001596398"/>
    </source>
</evidence>
<protein>
    <submittedName>
        <fullName evidence="9">ABC transporter permease</fullName>
    </submittedName>
</protein>
<keyword evidence="5 7" id="KW-1133">Transmembrane helix</keyword>
<dbReference type="GO" id="GO:0005886">
    <property type="term" value="C:plasma membrane"/>
    <property type="evidence" value="ECO:0007669"/>
    <property type="project" value="UniProtKB-SubCell"/>
</dbReference>
<evidence type="ECO:0000256" key="4">
    <source>
        <dbReference type="ARBA" id="ARBA00022692"/>
    </source>
</evidence>
<dbReference type="InterPro" id="IPR035906">
    <property type="entry name" value="MetI-like_sf"/>
</dbReference>